<dbReference type="EMBL" id="CAPB01000024">
    <property type="protein sequence ID" value="CCO94353.1"/>
    <property type="molecule type" value="Genomic_DNA"/>
</dbReference>
<gene>
    <name evidence="1" type="ORF">BN437_2435</name>
</gene>
<name>A0A831ET16_ERWAM</name>
<comment type="caution">
    <text evidence="1">The sequence shown here is derived from an EMBL/GenBank/DDBJ whole genome shotgun (WGS) entry which is preliminary data.</text>
</comment>
<protein>
    <submittedName>
        <fullName evidence="1">Uncharacterized protein</fullName>
    </submittedName>
</protein>
<dbReference type="Proteomes" id="UP000013111">
    <property type="component" value="Unassembled WGS sequence"/>
</dbReference>
<dbReference type="AlphaFoldDB" id="A0A831ET16"/>
<reference evidence="1 2" key="2">
    <citation type="submission" date="2013-04" db="EMBL/GenBank/DDBJ databases">
        <title>Comparative genomics of 12 strains of Erwinia amylovora identifies a pan-genome with a large conserved core and provides insights into host specificity.</title>
        <authorList>
            <person name="Mann R.A."/>
            <person name="Smits T.H.M."/>
            <person name="Buehlmann A."/>
            <person name="Blom J."/>
            <person name="Goesmann A."/>
            <person name="Frey J.E."/>
            <person name="Plummer K.M."/>
            <person name="Beer S.V."/>
            <person name="Luck J."/>
            <person name="Duffy B."/>
            <person name="Rodoni B."/>
        </authorList>
    </citation>
    <scope>NUCLEOTIDE SEQUENCE [LARGE SCALE GENOMIC DNA]</scope>
    <source>
        <strain evidence="2">CFBP 1232</strain>
    </source>
</reference>
<evidence type="ECO:0000313" key="2">
    <source>
        <dbReference type="Proteomes" id="UP000013111"/>
    </source>
</evidence>
<evidence type="ECO:0000313" key="1">
    <source>
        <dbReference type="EMBL" id="CCO94353.1"/>
    </source>
</evidence>
<organism evidence="1 2">
    <name type="scientific">Erwinia amylovora NBRC 12687 = CFBP 1232</name>
    <dbReference type="NCBI Taxonomy" id="1219359"/>
    <lineage>
        <taxon>Bacteria</taxon>
        <taxon>Pseudomonadati</taxon>
        <taxon>Pseudomonadota</taxon>
        <taxon>Gammaproteobacteria</taxon>
        <taxon>Enterobacterales</taxon>
        <taxon>Erwiniaceae</taxon>
        <taxon>Erwinia</taxon>
    </lineage>
</organism>
<accession>A0A831ET16</accession>
<sequence length="62" mass="6630">MLSEPLTGRAMKTQITATGVALHYSKGVVLLSAQQAEQNPVSLSAARTAFCFNGRFFAIVTK</sequence>
<reference evidence="1 2" key="1">
    <citation type="submission" date="2012-11" db="EMBL/GenBank/DDBJ databases">
        <authorList>
            <person name="Linke B."/>
        </authorList>
    </citation>
    <scope>NUCLEOTIDE SEQUENCE [LARGE SCALE GENOMIC DNA]</scope>
    <source>
        <strain evidence="2">CFBP 1232</strain>
    </source>
</reference>
<proteinExistence type="predicted"/>